<name>A0A2T0S6V3_9PSEU</name>
<keyword evidence="3" id="KW-1185">Reference proteome</keyword>
<organism evidence="2 3">
    <name type="scientific">Umezawaea tangerina</name>
    <dbReference type="NCBI Taxonomy" id="84725"/>
    <lineage>
        <taxon>Bacteria</taxon>
        <taxon>Bacillati</taxon>
        <taxon>Actinomycetota</taxon>
        <taxon>Actinomycetes</taxon>
        <taxon>Pseudonocardiales</taxon>
        <taxon>Pseudonocardiaceae</taxon>
        <taxon>Umezawaea</taxon>
    </lineage>
</organism>
<dbReference type="AlphaFoldDB" id="A0A2T0S6V3"/>
<comment type="caution">
    <text evidence="2">The sequence shown here is derived from an EMBL/GenBank/DDBJ whole genome shotgun (WGS) entry which is preliminary data.</text>
</comment>
<dbReference type="Proteomes" id="UP000239494">
    <property type="component" value="Unassembled WGS sequence"/>
</dbReference>
<proteinExistence type="predicted"/>
<sequence>MPGDATITTVSANPSPSPENSPVLLRAVAREVEEFVSTAGWDQGLQLFALVPTAELLAQQPELTGQLDPEASPLTPIAQDELPDADLADALLGIVWPDAVAGCALAQEILVLPPEAEEKLRAEELGDEEARAFAAAHPQRREARLVAAVLRDGTAACVLHLRGNTEMPDEVVEHPELAPNLTNALLETFKP</sequence>
<dbReference type="NCBIfam" id="NF040618">
    <property type="entry name" value="PPA1309_fam"/>
    <property type="match status" value="1"/>
</dbReference>
<evidence type="ECO:0000313" key="2">
    <source>
        <dbReference type="EMBL" id="PRY29157.1"/>
    </source>
</evidence>
<feature type="compositionally biased region" description="Polar residues" evidence="1">
    <location>
        <begin position="1"/>
        <end position="10"/>
    </location>
</feature>
<protein>
    <submittedName>
        <fullName evidence="2">Uncharacterized protein</fullName>
    </submittedName>
</protein>
<feature type="region of interest" description="Disordered" evidence="1">
    <location>
        <begin position="1"/>
        <end position="20"/>
    </location>
</feature>
<evidence type="ECO:0000313" key="3">
    <source>
        <dbReference type="Proteomes" id="UP000239494"/>
    </source>
</evidence>
<accession>A0A2T0S6V3</accession>
<dbReference type="EMBL" id="PVTF01000026">
    <property type="protein sequence ID" value="PRY29157.1"/>
    <property type="molecule type" value="Genomic_DNA"/>
</dbReference>
<evidence type="ECO:0000256" key="1">
    <source>
        <dbReference type="SAM" id="MobiDB-lite"/>
    </source>
</evidence>
<dbReference type="InterPro" id="IPR047681">
    <property type="entry name" value="PPA1309-like"/>
</dbReference>
<reference evidence="2 3" key="1">
    <citation type="submission" date="2018-03" db="EMBL/GenBank/DDBJ databases">
        <title>Genomic Encyclopedia of Archaeal and Bacterial Type Strains, Phase II (KMG-II): from individual species to whole genera.</title>
        <authorList>
            <person name="Goeker M."/>
        </authorList>
    </citation>
    <scope>NUCLEOTIDE SEQUENCE [LARGE SCALE GENOMIC DNA]</scope>
    <source>
        <strain evidence="2 3">DSM 44720</strain>
    </source>
</reference>
<gene>
    <name evidence="2" type="ORF">CLV43_12630</name>
</gene>
<feature type="compositionally biased region" description="Low complexity" evidence="1">
    <location>
        <begin position="11"/>
        <end position="20"/>
    </location>
</feature>